<name>A0A1F7GE21_9BACT</name>
<evidence type="ECO:0000313" key="1">
    <source>
        <dbReference type="EMBL" id="OGK17105.1"/>
    </source>
</evidence>
<proteinExistence type="predicted"/>
<organism evidence="1 2">
    <name type="scientific">Candidatus Roizmanbacteria bacterium RIFCSPHIGHO2_01_FULL_39_12b</name>
    <dbReference type="NCBI Taxonomy" id="1802030"/>
    <lineage>
        <taxon>Bacteria</taxon>
        <taxon>Candidatus Roizmaniibacteriota</taxon>
    </lineage>
</organism>
<dbReference type="Proteomes" id="UP000178372">
    <property type="component" value="Unassembled WGS sequence"/>
</dbReference>
<reference evidence="1 2" key="1">
    <citation type="journal article" date="2016" name="Nat. Commun.">
        <title>Thousands of microbial genomes shed light on interconnected biogeochemical processes in an aquifer system.</title>
        <authorList>
            <person name="Anantharaman K."/>
            <person name="Brown C.T."/>
            <person name="Hug L.A."/>
            <person name="Sharon I."/>
            <person name="Castelle C.J."/>
            <person name="Probst A.J."/>
            <person name="Thomas B.C."/>
            <person name="Singh A."/>
            <person name="Wilkins M.J."/>
            <person name="Karaoz U."/>
            <person name="Brodie E.L."/>
            <person name="Williams K.H."/>
            <person name="Hubbard S.S."/>
            <person name="Banfield J.F."/>
        </authorList>
    </citation>
    <scope>NUCLEOTIDE SEQUENCE [LARGE SCALE GENOMIC DNA]</scope>
</reference>
<gene>
    <name evidence="1" type="ORF">A2690_01065</name>
</gene>
<protein>
    <submittedName>
        <fullName evidence="1">Uncharacterized protein</fullName>
    </submittedName>
</protein>
<comment type="caution">
    <text evidence="1">The sequence shown here is derived from an EMBL/GenBank/DDBJ whole genome shotgun (WGS) entry which is preliminary data.</text>
</comment>
<sequence>MGSIDPLRGAANALSLPPGKYDRKIKTQRNRREFAQAVDHVVQFDTERKTSPGLEIQLHASRKGGSLRGCWTGDARLKLSAIERVISRKKFQLITVKPDPLHAIMGRWAIPWEVPPKRDPVETRSDIHCRSL</sequence>
<dbReference type="EMBL" id="MFZF01000004">
    <property type="protein sequence ID" value="OGK17105.1"/>
    <property type="molecule type" value="Genomic_DNA"/>
</dbReference>
<evidence type="ECO:0000313" key="2">
    <source>
        <dbReference type="Proteomes" id="UP000178372"/>
    </source>
</evidence>
<accession>A0A1F7GE21</accession>
<dbReference type="AlphaFoldDB" id="A0A1F7GE21"/>